<evidence type="ECO:0000313" key="3">
    <source>
        <dbReference type="Proteomes" id="UP001178507"/>
    </source>
</evidence>
<feature type="non-terminal residue" evidence="2">
    <location>
        <position position="357"/>
    </location>
</feature>
<evidence type="ECO:0000259" key="1">
    <source>
        <dbReference type="Pfam" id="PF10021"/>
    </source>
</evidence>
<accession>A0AA36MTD6</accession>
<dbReference type="Pfam" id="PF10021">
    <property type="entry name" value="PARG_cat_microb"/>
    <property type="match status" value="1"/>
</dbReference>
<name>A0AA36MTD6_9DINO</name>
<reference evidence="2" key="1">
    <citation type="submission" date="2023-08" db="EMBL/GenBank/DDBJ databases">
        <authorList>
            <person name="Chen Y."/>
            <person name="Shah S."/>
            <person name="Dougan E. K."/>
            <person name="Thang M."/>
            <person name="Chan C."/>
        </authorList>
    </citation>
    <scope>NUCLEOTIDE SEQUENCE</scope>
</reference>
<dbReference type="InterPro" id="IPR012664">
    <property type="entry name" value="CHP02452"/>
</dbReference>
<dbReference type="PANTHER" id="PTHR35596:SF1">
    <property type="entry name" value="MICROBIAL-TYPE PARG CATALYTIC DOMAIN-CONTAINING PROTEIN"/>
    <property type="match status" value="1"/>
</dbReference>
<sequence length="357" mass="37915">MAGDELGVDLRYYRFKALGGALRDVFHVDPASAPALGSDGTHTWLRTGNSEPERAARRAVAGQTSRCVECLGYVLGNQTVLLRHISRCVAGTKLVSPSCGFWPTADTSLPEPSATSSLVFEQKTVLESAEAWCAKGYKVAAVNAASAYHCGGGFSSGGRHALEESMCVQSTLYSSLQRGQQLAHEANVRSPPWLGDRWTPHLPADGALLSPWVEVFRRGTNEGYPFMQRPFLLQAMISVAMPNRNERMSDSPVDAPRDHTEYMEALKARWRAALVAAFVAGANCLVLPDAGCGVFRNEPQAVGRALGEALLVLGSAFEQVVLASPAAATGRACADAALAVFADANPAATISEEAPPA</sequence>
<dbReference type="EMBL" id="CAUJNA010001207">
    <property type="protein sequence ID" value="CAJ1385200.1"/>
    <property type="molecule type" value="Genomic_DNA"/>
</dbReference>
<dbReference type="AlphaFoldDB" id="A0AA36MTD6"/>
<proteinExistence type="predicted"/>
<feature type="domain" description="Microbial-type PARG catalytic" evidence="1">
    <location>
        <begin position="63"/>
        <end position="217"/>
    </location>
</feature>
<evidence type="ECO:0000313" key="2">
    <source>
        <dbReference type="EMBL" id="CAJ1385200.1"/>
    </source>
</evidence>
<protein>
    <recommendedName>
        <fullName evidence="1">Microbial-type PARG catalytic domain-containing protein</fullName>
    </recommendedName>
</protein>
<dbReference type="Proteomes" id="UP001178507">
    <property type="component" value="Unassembled WGS sequence"/>
</dbReference>
<organism evidence="2 3">
    <name type="scientific">Effrenium voratum</name>
    <dbReference type="NCBI Taxonomy" id="2562239"/>
    <lineage>
        <taxon>Eukaryota</taxon>
        <taxon>Sar</taxon>
        <taxon>Alveolata</taxon>
        <taxon>Dinophyceae</taxon>
        <taxon>Suessiales</taxon>
        <taxon>Symbiodiniaceae</taxon>
        <taxon>Effrenium</taxon>
    </lineage>
</organism>
<dbReference type="NCBIfam" id="TIGR02452">
    <property type="entry name" value="TIGR02452 family protein"/>
    <property type="match status" value="1"/>
</dbReference>
<keyword evidence="3" id="KW-1185">Reference proteome</keyword>
<dbReference type="PIRSF" id="PIRSF014899">
    <property type="entry name" value="UCP014899"/>
    <property type="match status" value="1"/>
</dbReference>
<dbReference type="PANTHER" id="PTHR35596">
    <property type="entry name" value="DUF2263 DOMAIN-CONTAINING PROTEIN"/>
    <property type="match status" value="1"/>
</dbReference>
<comment type="caution">
    <text evidence="2">The sequence shown here is derived from an EMBL/GenBank/DDBJ whole genome shotgun (WGS) entry which is preliminary data.</text>
</comment>
<dbReference type="InterPro" id="IPR019261">
    <property type="entry name" value="PARG_cat_microbial"/>
</dbReference>
<dbReference type="Gene3D" id="3.40.220.10">
    <property type="entry name" value="Leucine Aminopeptidase, subunit E, domain 1"/>
    <property type="match status" value="1"/>
</dbReference>
<gene>
    <name evidence="2" type="ORF">EVOR1521_LOCUS11853</name>
</gene>
<dbReference type="InterPro" id="IPR043472">
    <property type="entry name" value="Macro_dom-like"/>
</dbReference>